<evidence type="ECO:0000313" key="2">
    <source>
        <dbReference type="Proteomes" id="UP000008370"/>
    </source>
</evidence>
<proteinExistence type="predicted"/>
<gene>
    <name evidence="1" type="ORF">PHACADRAFT_153587</name>
</gene>
<protein>
    <submittedName>
        <fullName evidence="1">Uncharacterized protein</fullName>
    </submittedName>
</protein>
<evidence type="ECO:0000313" key="1">
    <source>
        <dbReference type="EMBL" id="EKM50166.1"/>
    </source>
</evidence>
<reference evidence="1 2" key="1">
    <citation type="journal article" date="2012" name="BMC Genomics">
        <title>Comparative genomics of the white-rot fungi, Phanerochaete carnosa and P. chrysosporium, to elucidate the genetic basis of the distinct wood types they colonize.</title>
        <authorList>
            <person name="Suzuki H."/>
            <person name="MacDonald J."/>
            <person name="Syed K."/>
            <person name="Salamov A."/>
            <person name="Hori C."/>
            <person name="Aerts A."/>
            <person name="Henrissat B."/>
            <person name="Wiebenga A."/>
            <person name="vanKuyk P.A."/>
            <person name="Barry K."/>
            <person name="Lindquist E."/>
            <person name="LaButti K."/>
            <person name="Lapidus A."/>
            <person name="Lucas S."/>
            <person name="Coutinho P."/>
            <person name="Gong Y."/>
            <person name="Samejima M."/>
            <person name="Mahadevan R."/>
            <person name="Abou-Zaid M."/>
            <person name="de Vries R.P."/>
            <person name="Igarashi K."/>
            <person name="Yadav J.S."/>
            <person name="Grigoriev I.V."/>
            <person name="Master E.R."/>
        </authorList>
    </citation>
    <scope>NUCLEOTIDE SEQUENCE [LARGE SCALE GENOMIC DNA]</scope>
    <source>
        <strain evidence="1 2">HHB-10118-sp</strain>
    </source>
</reference>
<dbReference type="OrthoDB" id="2588098at2759"/>
<organism evidence="1 2">
    <name type="scientific">Phanerochaete carnosa (strain HHB-10118-sp)</name>
    <name type="common">White-rot fungus</name>
    <name type="synonym">Peniophora carnosa</name>
    <dbReference type="NCBI Taxonomy" id="650164"/>
    <lineage>
        <taxon>Eukaryota</taxon>
        <taxon>Fungi</taxon>
        <taxon>Dikarya</taxon>
        <taxon>Basidiomycota</taxon>
        <taxon>Agaricomycotina</taxon>
        <taxon>Agaricomycetes</taxon>
        <taxon>Polyporales</taxon>
        <taxon>Phanerochaetaceae</taxon>
        <taxon>Phanerochaete</taxon>
    </lineage>
</organism>
<dbReference type="HOGENOM" id="CLU_927833_0_0_1"/>
<dbReference type="EMBL" id="JH930479">
    <property type="protein sequence ID" value="EKM50166.1"/>
    <property type="molecule type" value="Genomic_DNA"/>
</dbReference>
<dbReference type="GeneID" id="18908948"/>
<dbReference type="AlphaFoldDB" id="K5UKJ9"/>
<accession>K5UKJ9</accession>
<dbReference type="Proteomes" id="UP000008370">
    <property type="component" value="Unassembled WGS sequence"/>
</dbReference>
<name>K5UKJ9_PHACS</name>
<dbReference type="KEGG" id="pco:PHACADRAFT_153587"/>
<dbReference type="RefSeq" id="XP_007401356.1">
    <property type="nucleotide sequence ID" value="XM_007401294.1"/>
</dbReference>
<keyword evidence="2" id="KW-1185">Reference proteome</keyword>
<dbReference type="InParanoid" id="K5UKJ9"/>
<sequence>MLSLGCEFNDCVWPLTEPVMMPLEEMLPKRKLNSRQPRLQMGKLDVARGILSMPVDVKLLIFDAIENLRDATALCLTNSDLLQVGQRRVERLSLQKWSTWSGDRIIGLPGQHDRHFWANPRPSCLEADSDLAAEVEACGGFASYLEQYKPLQRIRCPPSIREVTHDSKQFDWPRFGGVSVSHYPLDVPWVICNLSKREYVRMPLINLEEGTVGPKRESDSLWCKRSSLTLSVGRSVPDRICCGSDLEGSWAGDRMAISTLNTASGKYEDWAEWKDVTGRQDPMNTNATRPWSSQVAVRLL</sequence>